<keyword evidence="3" id="KW-1185">Reference proteome</keyword>
<dbReference type="RefSeq" id="WP_144562735.1">
    <property type="nucleotide sequence ID" value="NZ_VIVN01000001.1"/>
</dbReference>
<accession>A0A561E0H0</accession>
<sequence length="386" mass="43605">MLSYQNLQPLLKSFVEKGPVGCSCAVMHEGEKVFEEYIGYADLETQKPITSETIFRIHSMTKIVTCTAALILYERGKFLLNDPLEEYLPEFNNPQVYRTSKEGKQEISLASRSILIKDLFTMTSGLSYSWGTTEQERRVKEVEEQLNNQEDFTKETYIRALSKALSTIPLAFDPGTAWKYGYSHDVLGALIEVISGKTLGQFLNEEIFKPLSMNNTYFNLPEEKKEHLSNFYIRNEEGKLIKTLDMFPKVDTRFESGGGGLFSTLGDYSQFAHMLASGGELNGNRIIGRNTIQLMSTNHLNSQNSSDFNWNRLAGYGYGLGVQVMIDPPTSGSNSPVGEFGWNGMSGTWVTICPKEKLSAVYMQQMLPNFEDYQQQRLRSVIYGSL</sequence>
<dbReference type="PANTHER" id="PTHR43283">
    <property type="entry name" value="BETA-LACTAMASE-RELATED"/>
    <property type="match status" value="1"/>
</dbReference>
<dbReference type="AlphaFoldDB" id="A0A561E0H0"/>
<organism evidence="2 3">
    <name type="scientific">Neobacillus bataviensis</name>
    <dbReference type="NCBI Taxonomy" id="220685"/>
    <lineage>
        <taxon>Bacteria</taxon>
        <taxon>Bacillati</taxon>
        <taxon>Bacillota</taxon>
        <taxon>Bacilli</taxon>
        <taxon>Bacillales</taxon>
        <taxon>Bacillaceae</taxon>
        <taxon>Neobacillus</taxon>
    </lineage>
</organism>
<feature type="domain" description="Beta-lactamase-related" evidence="1">
    <location>
        <begin position="17"/>
        <end position="372"/>
    </location>
</feature>
<dbReference type="SUPFAM" id="SSF56601">
    <property type="entry name" value="beta-lactamase/transpeptidase-like"/>
    <property type="match status" value="1"/>
</dbReference>
<evidence type="ECO:0000313" key="2">
    <source>
        <dbReference type="EMBL" id="TWE09138.1"/>
    </source>
</evidence>
<proteinExistence type="predicted"/>
<gene>
    <name evidence="2" type="ORF">FB550_1011170</name>
</gene>
<dbReference type="InterPro" id="IPR012338">
    <property type="entry name" value="Beta-lactam/transpept-like"/>
</dbReference>
<dbReference type="InterPro" id="IPR001466">
    <property type="entry name" value="Beta-lactam-related"/>
</dbReference>
<dbReference type="Proteomes" id="UP000319671">
    <property type="component" value="Unassembled WGS sequence"/>
</dbReference>
<dbReference type="Pfam" id="PF00144">
    <property type="entry name" value="Beta-lactamase"/>
    <property type="match status" value="1"/>
</dbReference>
<evidence type="ECO:0000313" key="3">
    <source>
        <dbReference type="Proteomes" id="UP000319671"/>
    </source>
</evidence>
<dbReference type="InterPro" id="IPR050789">
    <property type="entry name" value="Diverse_Enzym_Activities"/>
</dbReference>
<protein>
    <submittedName>
        <fullName evidence="2">CubicO group peptidase (Beta-lactamase class C family)</fullName>
    </submittedName>
</protein>
<reference evidence="2 3" key="1">
    <citation type="submission" date="2019-06" db="EMBL/GenBank/DDBJ databases">
        <title>Sorghum-associated microbial communities from plants grown in Nebraska, USA.</title>
        <authorList>
            <person name="Schachtman D."/>
        </authorList>
    </citation>
    <scope>NUCLEOTIDE SEQUENCE [LARGE SCALE GENOMIC DNA]</scope>
    <source>
        <strain evidence="2 3">2482</strain>
    </source>
</reference>
<evidence type="ECO:0000259" key="1">
    <source>
        <dbReference type="Pfam" id="PF00144"/>
    </source>
</evidence>
<dbReference type="Gene3D" id="3.40.710.10">
    <property type="entry name" value="DD-peptidase/beta-lactamase superfamily"/>
    <property type="match status" value="1"/>
</dbReference>
<comment type="caution">
    <text evidence="2">The sequence shown here is derived from an EMBL/GenBank/DDBJ whole genome shotgun (WGS) entry which is preliminary data.</text>
</comment>
<dbReference type="EMBL" id="VIVN01000001">
    <property type="protein sequence ID" value="TWE09138.1"/>
    <property type="molecule type" value="Genomic_DNA"/>
</dbReference>
<name>A0A561E0H0_9BACI</name>
<dbReference type="PANTHER" id="PTHR43283:SF3">
    <property type="entry name" value="BETA-LACTAMASE FAMILY PROTEIN (AFU_ORTHOLOGUE AFUA_5G07500)"/>
    <property type="match status" value="1"/>
</dbReference>